<dbReference type="Gene3D" id="2.60.40.10">
    <property type="entry name" value="Immunoglobulins"/>
    <property type="match status" value="3"/>
</dbReference>
<dbReference type="KEGG" id="proo:MJB10_18200"/>
<dbReference type="GO" id="GO:0005576">
    <property type="term" value="C:extracellular region"/>
    <property type="evidence" value="ECO:0007669"/>
    <property type="project" value="UniProtKB-SubCell"/>
</dbReference>
<evidence type="ECO:0000256" key="3">
    <source>
        <dbReference type="ARBA" id="ARBA00022525"/>
    </source>
</evidence>
<dbReference type="Proteomes" id="UP001304650">
    <property type="component" value="Chromosome"/>
</dbReference>
<evidence type="ECO:0000313" key="10">
    <source>
        <dbReference type="Proteomes" id="UP001304650"/>
    </source>
</evidence>
<keyword evidence="10" id="KW-1185">Reference proteome</keyword>
<protein>
    <submittedName>
        <fullName evidence="9">DNRLRE domain-containing protein</fullName>
    </submittedName>
</protein>
<sequence length="1568" mass="166887">MLKRNRWKSRLLVTAAVLLLTPSLLPQVTNAYSDVSTVSDQQLFGHWNGTSWDVPPGLDYGYTSSGVQVLATVQNDVKAGNYPQAQQDLLTYFKGRTNRQPLPITSSFSNTTAADFAIDDIISGVTAEYPIGTINLTQTAGSASIDVTTALQSASSSISFMLMGRYKGIDTAMINSKEASNSGVRPYLQYTLVGDPNTYTLAATADTYIRAGASNADQNYGSAQLLNVRGSGLPFDENEQRAYIVFPASTITGTIQTASLVVNGNFVRGTGSSSTQMTVAVYNASPVTESSATWNNTLLNTVSWQGAPGGFNWDTPGGINTSIMSRFYHAPIVAVAYQATNDEKYASNLLRQITGFIQTYGNDPTIQAPYNPVNLDDSSRVNKWMQAYEIIRKSSSIDAGANTSMLKSLWKSGTNFYTDANYRADNNWGTFESQALFNLGVYFPEFAASTDWTTAAKTRLESQVQTLTLSDGTYTENSTFYTAGELSTFLDIKSMAQINSVSLSGKLDTFIQQLAKYVMDSSYPDHTDIQSGDGDRADRTSLVQKVGTLYGNSDLTNYQSTAYTSVLDAGSKQAFMRTGWTASDSFMSFTAKEGNHGNPDLLSVTAYAYGQPLIANMGRYSYNNDAVSNWLRLDTESRNTIKVDNTSQTVDSTGVGLTSHGDVNRWATNGSFDFVEGTSTGYASVPHTRDVLFIRDGFWIVSDLLQPTSGTHSYNQTWHMRPDASPSIDATTKRIKTNSGNGDIEIVPVDGSSLSSATLENGYYSQRQGVVSVAVYGSYKQNAVSGDAVFDTVLYPTASTATLSKDVTVTRKSTGVSAATATAAQIDLPDGSTGMYYLSHEATPTATRTYGSPNNYTFNGKAAYTEFSSSGSLTKALMVGGSSLKRSSSDVFLSSAVVPEIGVEWNGTTLEVSGASLQPDASTTTAIKIYAPTSVTSVKLNGAAVSFTRVGSYLYAVGIKSPGTPIVTSAKSTSSGQITLNWKPVDGATGYNVYIGTSSGSYGSPVAAGNTTSYTLSGLTNGTIYYMAVTATNSNGESNPSGQALAQPLSAPSTPVIVSTVASDKQVTLNIKNVPYAKKYNYYYSTSPTNLQSPGNRYTSCTNATLNPSCTIVGLVNGTTYYVAASAVNDSGESSITAVQSVTPATIIDVPFVSSLTVANNTATLRWKPVTGATGYSIKYGNNSGKYYHLKDLGTATSFSIPMNGAPFYFIVAAYNTSGTGLYSKEFAAPLTNSPFMKVYADADAYVTNNDATLRGSESKMYVQTGTTSRESLVRFDLSAVTSSITSAQVQLMPLTANNASSAQQTAALVDNSWSESTVTWSTKPARSTTIASWTGPVVGTPITFDATTAVTTALAGDKKLSLNIYNPNTDSSYIAYGTKENTLANAPVLTLSLSPQTTSLTSTADSFVRDGSYSTTSYGTSATGDVKNSGTGFNRKTYIQFDTSSITGPISKATVILTPTTVASPNLKNTVDLVDNNWTETGTSAITWSNQPIGSLGTIATWTSPSVYQPLPIDVTSQVIAAMANPTDHRISLRVYSPVDQGGSGNTSYGMKENTTLGFRPVLVITR</sequence>
<dbReference type="InterPro" id="IPR008929">
    <property type="entry name" value="Chondroitin_lyas"/>
</dbReference>
<dbReference type="InterPro" id="IPR036116">
    <property type="entry name" value="FN3_sf"/>
</dbReference>
<keyword evidence="6" id="KW-0456">Lyase</keyword>
<dbReference type="InterPro" id="IPR013783">
    <property type="entry name" value="Ig-like_fold"/>
</dbReference>
<evidence type="ECO:0000256" key="7">
    <source>
        <dbReference type="SAM" id="SignalP"/>
    </source>
</evidence>
<evidence type="ECO:0000259" key="8">
    <source>
        <dbReference type="PROSITE" id="PS50853"/>
    </source>
</evidence>
<dbReference type="SMART" id="SM00060">
    <property type="entry name" value="FN3"/>
    <property type="match status" value="3"/>
</dbReference>
<keyword evidence="5" id="KW-0574">Periplasm</keyword>
<dbReference type="Pfam" id="PF07940">
    <property type="entry name" value="Hepar_II_III_C"/>
    <property type="match status" value="1"/>
</dbReference>
<dbReference type="InterPro" id="IPR012480">
    <property type="entry name" value="Hepar_II_III_C"/>
</dbReference>
<feature type="signal peptide" evidence="7">
    <location>
        <begin position="1"/>
        <end position="26"/>
    </location>
</feature>
<evidence type="ECO:0000256" key="6">
    <source>
        <dbReference type="ARBA" id="ARBA00023239"/>
    </source>
</evidence>
<dbReference type="InterPro" id="IPR031680">
    <property type="entry name" value="Hepar_II_III_N"/>
</dbReference>
<dbReference type="Pfam" id="PF00041">
    <property type="entry name" value="fn3"/>
    <property type="match status" value="1"/>
</dbReference>
<reference evidence="9" key="1">
    <citation type="submission" date="2022-02" db="EMBL/GenBank/DDBJ databases">
        <title>Paenibacillus sp. MBLB1832 Whole Genome Shotgun Sequencing.</title>
        <authorList>
            <person name="Hwang C.Y."/>
            <person name="Cho E.-S."/>
            <person name="Seo M.-J."/>
        </authorList>
    </citation>
    <scope>NUCLEOTIDE SEQUENCE</scope>
    <source>
        <strain evidence="9">MBLB1832</strain>
    </source>
</reference>
<evidence type="ECO:0000256" key="1">
    <source>
        <dbReference type="ARBA" id="ARBA00004418"/>
    </source>
</evidence>
<dbReference type="PROSITE" id="PS50853">
    <property type="entry name" value="FN3"/>
    <property type="match status" value="1"/>
</dbReference>
<dbReference type="InterPro" id="IPR055372">
    <property type="entry name" value="CBM96"/>
</dbReference>
<dbReference type="NCBIfam" id="NF033679">
    <property type="entry name" value="DNRLRE_dom"/>
    <property type="match status" value="3"/>
</dbReference>
<feature type="chain" id="PRO_5041690860" evidence="7">
    <location>
        <begin position="27"/>
        <end position="1568"/>
    </location>
</feature>
<dbReference type="GO" id="GO:0042597">
    <property type="term" value="C:periplasmic space"/>
    <property type="evidence" value="ECO:0007669"/>
    <property type="project" value="UniProtKB-SubCell"/>
</dbReference>
<evidence type="ECO:0000313" key="9">
    <source>
        <dbReference type="EMBL" id="WNR43037.1"/>
    </source>
</evidence>
<dbReference type="RefSeq" id="WP_314796968.1">
    <property type="nucleotide sequence ID" value="NZ_CP130319.1"/>
</dbReference>
<proteinExistence type="predicted"/>
<dbReference type="PANTHER" id="PTHR39210">
    <property type="entry name" value="HEPARIN-SULFATE LYASE"/>
    <property type="match status" value="1"/>
</dbReference>
<dbReference type="Pfam" id="PF24517">
    <property type="entry name" value="CBM96"/>
    <property type="match status" value="3"/>
</dbReference>
<name>A0AA96LJI7_9BACL</name>
<dbReference type="GO" id="GO:0016829">
    <property type="term" value="F:lyase activity"/>
    <property type="evidence" value="ECO:0007669"/>
    <property type="project" value="UniProtKB-KW"/>
</dbReference>
<dbReference type="InterPro" id="IPR003961">
    <property type="entry name" value="FN3_dom"/>
</dbReference>
<dbReference type="Gene3D" id="2.70.98.70">
    <property type="match status" value="1"/>
</dbReference>
<dbReference type="SUPFAM" id="SSF49265">
    <property type="entry name" value="Fibronectin type III"/>
    <property type="match status" value="2"/>
</dbReference>
<dbReference type="EMBL" id="CP130319">
    <property type="protein sequence ID" value="WNR43037.1"/>
    <property type="molecule type" value="Genomic_DNA"/>
</dbReference>
<dbReference type="CDD" id="cd00063">
    <property type="entry name" value="FN3"/>
    <property type="match status" value="1"/>
</dbReference>
<dbReference type="Pfam" id="PF16889">
    <property type="entry name" value="Hepar_II_III_N"/>
    <property type="match status" value="1"/>
</dbReference>
<feature type="domain" description="Fibronectin type-III" evidence="8">
    <location>
        <begin position="961"/>
        <end position="1053"/>
    </location>
</feature>
<dbReference type="SUPFAM" id="SSF48230">
    <property type="entry name" value="Chondroitin AC/alginate lyase"/>
    <property type="match status" value="1"/>
</dbReference>
<organism evidence="9 10">
    <name type="scientific">Paenibacillus roseopurpureus</name>
    <dbReference type="NCBI Taxonomy" id="2918901"/>
    <lineage>
        <taxon>Bacteria</taxon>
        <taxon>Bacillati</taxon>
        <taxon>Bacillota</taxon>
        <taxon>Bacilli</taxon>
        <taxon>Bacillales</taxon>
        <taxon>Paenibacillaceae</taxon>
        <taxon>Paenibacillus</taxon>
    </lineage>
</organism>
<comment type="subcellular location">
    <subcellularLocation>
        <location evidence="1">Periplasm</location>
    </subcellularLocation>
    <subcellularLocation>
        <location evidence="2">Secreted</location>
    </subcellularLocation>
</comment>
<evidence type="ECO:0000256" key="4">
    <source>
        <dbReference type="ARBA" id="ARBA00022729"/>
    </source>
</evidence>
<accession>A0AA96LJI7</accession>
<keyword evidence="3" id="KW-0964">Secreted</keyword>
<gene>
    <name evidence="9" type="ORF">MJB10_18200</name>
</gene>
<dbReference type="PANTHER" id="PTHR39210:SF1">
    <property type="entry name" value="HEPARIN-SULFATE LYASE"/>
    <property type="match status" value="1"/>
</dbReference>
<evidence type="ECO:0000256" key="5">
    <source>
        <dbReference type="ARBA" id="ARBA00022764"/>
    </source>
</evidence>
<dbReference type="Gene3D" id="1.50.10.100">
    <property type="entry name" value="Chondroitin AC/alginate lyase"/>
    <property type="match status" value="1"/>
</dbReference>
<evidence type="ECO:0000256" key="2">
    <source>
        <dbReference type="ARBA" id="ARBA00004613"/>
    </source>
</evidence>
<keyword evidence="4 7" id="KW-0732">Signal</keyword>